<sequence length="77" mass="8889">MNAIMNDFDFKHGSEPVPEKWEGLAELDRALAENRQTEYRWKKAWADPINRIVMVIVFVLLTAFVGYVVISDLIIGH</sequence>
<proteinExistence type="predicted"/>
<keyword evidence="1" id="KW-1133">Transmembrane helix</keyword>
<protein>
    <submittedName>
        <fullName evidence="2">Uncharacterized protein</fullName>
    </submittedName>
</protein>
<dbReference type="RefSeq" id="WP_339964398.1">
    <property type="nucleotide sequence ID" value="NZ_JBBHJY010000001.1"/>
</dbReference>
<dbReference type="EMBL" id="JBBHJY010000001">
    <property type="protein sequence ID" value="MEJ6008776.1"/>
    <property type="molecule type" value="Genomic_DNA"/>
</dbReference>
<gene>
    <name evidence="2" type="ORF">WG900_02470</name>
</gene>
<reference evidence="2 3" key="1">
    <citation type="submission" date="2024-03" db="EMBL/GenBank/DDBJ databases">
        <authorList>
            <person name="Jo J.-H."/>
        </authorList>
    </citation>
    <scope>NUCLEOTIDE SEQUENCE [LARGE SCALE GENOMIC DNA]</scope>
    <source>
        <strain evidence="2 3">AS3R-12</strain>
    </source>
</reference>
<keyword evidence="1" id="KW-0812">Transmembrane</keyword>
<comment type="caution">
    <text evidence="2">The sequence shown here is derived from an EMBL/GenBank/DDBJ whole genome shotgun (WGS) entry which is preliminary data.</text>
</comment>
<evidence type="ECO:0000256" key="1">
    <source>
        <dbReference type="SAM" id="Phobius"/>
    </source>
</evidence>
<dbReference type="Proteomes" id="UP001379235">
    <property type="component" value="Unassembled WGS sequence"/>
</dbReference>
<organism evidence="2 3">
    <name type="scientific">Novosphingobium aquae</name>
    <dbReference type="NCBI Taxonomy" id="3133435"/>
    <lineage>
        <taxon>Bacteria</taxon>
        <taxon>Pseudomonadati</taxon>
        <taxon>Pseudomonadota</taxon>
        <taxon>Alphaproteobacteria</taxon>
        <taxon>Sphingomonadales</taxon>
        <taxon>Sphingomonadaceae</taxon>
        <taxon>Novosphingobium</taxon>
    </lineage>
</organism>
<accession>A0ABU8S4B5</accession>
<keyword evidence="1" id="KW-0472">Membrane</keyword>
<evidence type="ECO:0000313" key="2">
    <source>
        <dbReference type="EMBL" id="MEJ6008776.1"/>
    </source>
</evidence>
<keyword evidence="3" id="KW-1185">Reference proteome</keyword>
<evidence type="ECO:0000313" key="3">
    <source>
        <dbReference type="Proteomes" id="UP001379235"/>
    </source>
</evidence>
<name>A0ABU8S4B5_9SPHN</name>
<feature type="transmembrane region" description="Helical" evidence="1">
    <location>
        <begin position="52"/>
        <end position="75"/>
    </location>
</feature>